<dbReference type="RefSeq" id="XP_021009874.1">
    <property type="nucleotide sequence ID" value="XM_021154215.1"/>
</dbReference>
<keyword evidence="2" id="KW-1185">Reference proteome</keyword>
<evidence type="ECO:0000313" key="3">
    <source>
        <dbReference type="RefSeq" id="XP_021009874.1"/>
    </source>
</evidence>
<dbReference type="Proteomes" id="UP000515126">
    <property type="component" value="Unplaced"/>
</dbReference>
<proteinExistence type="predicted"/>
<dbReference type="AlphaFoldDB" id="A0A6P5P4T6"/>
<feature type="chain" id="PRO_5027998530" evidence="1">
    <location>
        <begin position="21"/>
        <end position="64"/>
    </location>
</feature>
<organism evidence="2 3">
    <name type="scientific">Mus caroli</name>
    <name type="common">Ryukyu mouse</name>
    <name type="synonym">Ricefield mouse</name>
    <dbReference type="NCBI Taxonomy" id="10089"/>
    <lineage>
        <taxon>Eukaryota</taxon>
        <taxon>Metazoa</taxon>
        <taxon>Chordata</taxon>
        <taxon>Craniata</taxon>
        <taxon>Vertebrata</taxon>
        <taxon>Euteleostomi</taxon>
        <taxon>Mammalia</taxon>
        <taxon>Eutheria</taxon>
        <taxon>Euarchontoglires</taxon>
        <taxon>Glires</taxon>
        <taxon>Rodentia</taxon>
        <taxon>Myomorpha</taxon>
        <taxon>Muroidea</taxon>
        <taxon>Muridae</taxon>
        <taxon>Murinae</taxon>
        <taxon>Mus</taxon>
        <taxon>Mus</taxon>
    </lineage>
</organism>
<dbReference type="GeneID" id="110287652"/>
<reference evidence="3" key="1">
    <citation type="submission" date="2025-08" db="UniProtKB">
        <authorList>
            <consortium name="RefSeq"/>
        </authorList>
    </citation>
    <scope>IDENTIFICATION</scope>
</reference>
<feature type="signal peptide" evidence="1">
    <location>
        <begin position="1"/>
        <end position="20"/>
    </location>
</feature>
<keyword evidence="1" id="KW-0732">Signal</keyword>
<evidence type="ECO:0000313" key="2">
    <source>
        <dbReference type="Proteomes" id="UP000515126"/>
    </source>
</evidence>
<dbReference type="KEGG" id="mcal:110287652"/>
<accession>A0A6P5P4T6</accession>
<gene>
    <name evidence="3" type="primary">LOC110287652</name>
</gene>
<protein>
    <submittedName>
        <fullName evidence="3">Beta-defensin 5-like</fullName>
    </submittedName>
</protein>
<sequence length="64" mass="7145">MRIHHLLFAFLLVLLSPLAGEFTKKPNNPVSCCMIGGICRYLYKGKILQNGSYGVTSLNCSKRK</sequence>
<evidence type="ECO:0000256" key="1">
    <source>
        <dbReference type="SAM" id="SignalP"/>
    </source>
</evidence>
<name>A0A6P5P4T6_MUSCR</name>